<dbReference type="KEGG" id="pbl:PAAG_03503"/>
<dbReference type="HOGENOM" id="CLU_303054_0_0_1"/>
<name>C1GXC9_PARBA</name>
<feature type="region of interest" description="Disordered" evidence="1">
    <location>
        <begin position="518"/>
        <end position="674"/>
    </location>
</feature>
<dbReference type="EMBL" id="KN293998">
    <property type="protein sequence ID" value="EEH41217.1"/>
    <property type="molecule type" value="Genomic_DNA"/>
</dbReference>
<dbReference type="STRING" id="502779.C1GXC9"/>
<accession>C1GXC9</accession>
<dbReference type="OMA" id="DHERHET"/>
<dbReference type="RefSeq" id="XP_002794958.1">
    <property type="nucleotide sequence ID" value="XM_002794912.1"/>
</dbReference>
<feature type="region of interest" description="Disordered" evidence="1">
    <location>
        <begin position="913"/>
        <end position="983"/>
    </location>
</feature>
<feature type="region of interest" description="Disordered" evidence="1">
    <location>
        <begin position="796"/>
        <end position="840"/>
    </location>
</feature>
<proteinExistence type="predicted"/>
<keyword evidence="3" id="KW-1185">Reference proteome</keyword>
<evidence type="ECO:0000313" key="2">
    <source>
        <dbReference type="EMBL" id="EEH41217.1"/>
    </source>
</evidence>
<evidence type="ECO:0000313" key="3">
    <source>
        <dbReference type="Proteomes" id="UP000002059"/>
    </source>
</evidence>
<feature type="compositionally biased region" description="Acidic residues" evidence="1">
    <location>
        <begin position="966"/>
        <end position="975"/>
    </location>
</feature>
<feature type="compositionally biased region" description="Polar residues" evidence="1">
    <location>
        <begin position="621"/>
        <end position="649"/>
    </location>
</feature>
<reference evidence="2 3" key="1">
    <citation type="journal article" date="2011" name="PLoS Genet.">
        <title>Comparative genomic analysis of human fungal pathogens causing paracoccidioidomycosis.</title>
        <authorList>
            <person name="Desjardins C.A."/>
            <person name="Champion M.D."/>
            <person name="Holder J.W."/>
            <person name="Muszewska A."/>
            <person name="Goldberg J."/>
            <person name="Bailao A.M."/>
            <person name="Brigido M.M."/>
            <person name="Ferreira M.E."/>
            <person name="Garcia A.M."/>
            <person name="Grynberg M."/>
            <person name="Gujja S."/>
            <person name="Heiman D.I."/>
            <person name="Henn M.R."/>
            <person name="Kodira C.D."/>
            <person name="Leon-Narvaez H."/>
            <person name="Longo L.V."/>
            <person name="Ma L.J."/>
            <person name="Malavazi I."/>
            <person name="Matsuo A.L."/>
            <person name="Morais F.V."/>
            <person name="Pereira M."/>
            <person name="Rodriguez-Brito S."/>
            <person name="Sakthikumar S."/>
            <person name="Salem-Izacc S.M."/>
            <person name="Sykes S.M."/>
            <person name="Teixeira M.M."/>
            <person name="Vallejo M.C."/>
            <person name="Walter M.E."/>
            <person name="Yandava C."/>
            <person name="Young S."/>
            <person name="Zeng Q."/>
            <person name="Zucker J."/>
            <person name="Felipe M.S."/>
            <person name="Goldman G.H."/>
            <person name="Haas B.J."/>
            <person name="McEwen J.G."/>
            <person name="Nino-Vega G."/>
            <person name="Puccia R."/>
            <person name="San-Blas G."/>
            <person name="Soares C.M."/>
            <person name="Birren B.W."/>
            <person name="Cuomo C.A."/>
        </authorList>
    </citation>
    <scope>NUCLEOTIDE SEQUENCE [LARGE SCALE GENOMIC DNA]</scope>
    <source>
        <strain evidence="3">ATCC MYA-826 / Pb01</strain>
    </source>
</reference>
<sequence length="983" mass="109565">MSNDPYYPETNNPSNVNYFPSPSVAPNLYGKEIKDFKLKELEKLIRYYGCGRKHMPGRSKKEMFRNLLGIFQRMPSKPSKSEFFDHICALGLSTLGVGAGSQQVSQRQPAATQESSISLLSITGKPGSVEPVPFNSGFLPDQEIAKCLRKSLLQFHYQRLERAPIWCIIQPIQPGIIPNLVSQERGGTKYPCRGRGPVAGNVNDFEAIDCVIVAGNLLDAGLTKADRGIGPQWDSRLGEPERIFLRLVSKNWEELSDYSFMDPLKRMFIAHLRGYSWGGDSAVRWVWENCAKSFSQFLVQYSQNPQHERPCKQSAAERRPWSSCYVPLQICSMENTIQAQLANFFERPYRTECSGCGDNVKVSRTFESLPLRLALATDACAPPTAHTASAITINYQDLKNNMQSTVYRWLGGIYPVKMGGSFRYRVFWNDHERHETDNGKIRMYDGHQLEGKIIGGIGTTDSSERVPLSWWEGHSALLFYERVLFPARPYLHAARRVIEKIIQSVEHNEIYRAPATSLTSSRPSLSTGQTQSGLATSSGTYLTNVNIPLEPPPPRKSSTQDSVQAAVPPRFSFGPQLQRTTSQHQRRMGPPPSSLGTVHYTMDGSGRRSGAVEYPGARQQMHPSASQRPQLNVHNRGVQGSNRGQQLPTSRHPVSYLPVPSQKTPYQPTPPQRAPYQLVHHQPLHSKPAHHRPAPLQPAVPQQGRLQPMQVIQPPSSAFQSANQGAHVIAPGLDTLASNPQIVSTPGIAIPENLPLNAFDDAFKLLESPQLTNFSGQNLLLPSAPESVNQQYNPATAEQPLNPVPQGPEPVGPYAPTSSGKPEVIPLPKPPSFVSAQPQRQNTYPINQAQTIDPRLLELNNPYFINYIASSGRDPEHIDDQPSQSTSEVPTVNPEQTSENNPLAQRYNEVAFEEPGLQPSQPAVQDGASNPPLQMQPDNSAWNYSETHQYLEQNDSSRKRKKAPEYDEVVFEESGELWKRRRD</sequence>
<protein>
    <submittedName>
        <fullName evidence="2">Uncharacterized protein</fullName>
    </submittedName>
</protein>
<feature type="region of interest" description="Disordered" evidence="1">
    <location>
        <begin position="871"/>
        <end position="901"/>
    </location>
</feature>
<feature type="compositionally biased region" description="Pro residues" evidence="1">
    <location>
        <begin position="802"/>
        <end position="813"/>
    </location>
</feature>
<feature type="compositionally biased region" description="Polar residues" evidence="1">
    <location>
        <begin position="527"/>
        <end position="546"/>
    </location>
</feature>
<dbReference type="OrthoDB" id="5431239at2759"/>
<evidence type="ECO:0000256" key="1">
    <source>
        <dbReference type="SAM" id="MobiDB-lite"/>
    </source>
</evidence>
<organism evidence="2 3">
    <name type="scientific">Paracoccidioides lutzii (strain ATCC MYA-826 / Pb01)</name>
    <name type="common">Paracoccidioides brasiliensis</name>
    <dbReference type="NCBI Taxonomy" id="502779"/>
    <lineage>
        <taxon>Eukaryota</taxon>
        <taxon>Fungi</taxon>
        <taxon>Dikarya</taxon>
        <taxon>Ascomycota</taxon>
        <taxon>Pezizomycotina</taxon>
        <taxon>Eurotiomycetes</taxon>
        <taxon>Eurotiomycetidae</taxon>
        <taxon>Onygenales</taxon>
        <taxon>Ajellomycetaceae</taxon>
        <taxon>Paracoccidioides</taxon>
    </lineage>
</organism>
<gene>
    <name evidence="2" type="ORF">PAAG_03503</name>
</gene>
<feature type="compositionally biased region" description="Polar residues" evidence="1">
    <location>
        <begin position="881"/>
        <end position="901"/>
    </location>
</feature>
<feature type="compositionally biased region" description="Polar residues" evidence="1">
    <location>
        <begin position="918"/>
        <end position="954"/>
    </location>
</feature>
<dbReference type="VEuPathDB" id="FungiDB:PAAG_03503"/>
<dbReference type="eggNOG" id="ENOG502RPEM">
    <property type="taxonomic scope" value="Eukaryota"/>
</dbReference>
<dbReference type="Proteomes" id="UP000002059">
    <property type="component" value="Partially assembled WGS sequence"/>
</dbReference>
<dbReference type="AlphaFoldDB" id="C1GXC9"/>
<dbReference type="GeneID" id="9098060"/>